<dbReference type="Pfam" id="PF03178">
    <property type="entry name" value="CPSF_A"/>
    <property type="match status" value="1"/>
</dbReference>
<reference evidence="3" key="1">
    <citation type="journal article" date="2022" name="IScience">
        <title>Evolution of zygomycete secretomes and the origins of terrestrial fungal ecologies.</title>
        <authorList>
            <person name="Chang Y."/>
            <person name="Wang Y."/>
            <person name="Mondo S."/>
            <person name="Ahrendt S."/>
            <person name="Andreopoulos W."/>
            <person name="Barry K."/>
            <person name="Beard J."/>
            <person name="Benny G.L."/>
            <person name="Blankenship S."/>
            <person name="Bonito G."/>
            <person name="Cuomo C."/>
            <person name="Desiro A."/>
            <person name="Gervers K.A."/>
            <person name="Hundley H."/>
            <person name="Kuo A."/>
            <person name="LaButti K."/>
            <person name="Lang B.F."/>
            <person name="Lipzen A."/>
            <person name="O'Donnell K."/>
            <person name="Pangilinan J."/>
            <person name="Reynolds N."/>
            <person name="Sandor L."/>
            <person name="Smith M.E."/>
            <person name="Tsang A."/>
            <person name="Grigoriev I.V."/>
            <person name="Stajich J.E."/>
            <person name="Spatafora J.W."/>
        </authorList>
    </citation>
    <scope>NUCLEOTIDE SEQUENCE</scope>
    <source>
        <strain evidence="3">RSA 2281</strain>
    </source>
</reference>
<organism evidence="3 4">
    <name type="scientific">Phascolomyces articulosus</name>
    <dbReference type="NCBI Taxonomy" id="60185"/>
    <lineage>
        <taxon>Eukaryota</taxon>
        <taxon>Fungi</taxon>
        <taxon>Fungi incertae sedis</taxon>
        <taxon>Mucoromycota</taxon>
        <taxon>Mucoromycotina</taxon>
        <taxon>Mucoromycetes</taxon>
        <taxon>Mucorales</taxon>
        <taxon>Lichtheimiaceae</taxon>
        <taxon>Phascolomyces</taxon>
    </lineage>
</organism>
<proteinExistence type="predicted"/>
<keyword evidence="4" id="KW-1185">Reference proteome</keyword>
<dbReference type="AlphaFoldDB" id="A0AAD5JRP6"/>
<comment type="caution">
    <text evidence="3">The sequence shown here is derived from an EMBL/GenBank/DDBJ whole genome shotgun (WGS) entry which is preliminary data.</text>
</comment>
<feature type="domain" description="RSE1/DDB1/CPSF1 C-terminal" evidence="2">
    <location>
        <begin position="32"/>
        <end position="386"/>
    </location>
</feature>
<dbReference type="GO" id="GO:0003676">
    <property type="term" value="F:nucleic acid binding"/>
    <property type="evidence" value="ECO:0007669"/>
    <property type="project" value="InterPro"/>
</dbReference>
<evidence type="ECO:0000256" key="1">
    <source>
        <dbReference type="SAM" id="MobiDB-lite"/>
    </source>
</evidence>
<dbReference type="Proteomes" id="UP001209540">
    <property type="component" value="Unassembled WGS sequence"/>
</dbReference>
<gene>
    <name evidence="3" type="ORF">BDA99DRAFT_210168</name>
</gene>
<dbReference type="InterPro" id="IPR004871">
    <property type="entry name" value="RSE1/DDB1/CPSF1_C"/>
</dbReference>
<feature type="compositionally biased region" description="Acidic residues" evidence="1">
    <location>
        <begin position="460"/>
        <end position="476"/>
    </location>
</feature>
<dbReference type="Gene3D" id="2.130.10.10">
    <property type="entry name" value="YVTN repeat-like/Quinoprotein amine dehydrogenase"/>
    <property type="match status" value="1"/>
</dbReference>
<sequence length="503" mass="57106">MKDSSVKSTMRLIDLSISGSQTREKILLSPRDFGYSDEILCMTEWTVGHRDRTYRYICLGIGQKNMSNRSRIRKIGTERGVLMLYRLKSTDRNTSTDTPSPTLTTPTEGLNHYTLRAVWNQEHFPGGIFAICPHPAGLLFSAGPVLHLYQLDPRQGKLVEITRKALRFLITSIHVNDDKICVTCQNDSISFYTYNEEERKLDFWKSDTTARTVHHSVFINNQIAVGASQSGGLIALRDDPDDRSFEQRLLSVFSFHYPDIIIRPTLGSLLPRNFLEASKHGPNIASHVIPWTTASEGDMSLPPQGSIEPIMGSTVSGGLMTVHRISPLLFDLFSCLQDRLVHYGSSVFIPLGSAKDFYWFRGFGGTQKPKDRQRNVIYGDLLVLYLRLSPEQQQDVIQLDIHGMNGADNNRNNYSFTHTQRPISFLNAMRAYLKSCPALDDHGNKLKNVLVTESMATTTENEDDDDHAHDIDEEEEEEELLYTYSLELALVMDRLLRAMERYC</sequence>
<reference evidence="3" key="2">
    <citation type="submission" date="2023-02" db="EMBL/GenBank/DDBJ databases">
        <authorList>
            <consortium name="DOE Joint Genome Institute"/>
            <person name="Mondo S.J."/>
            <person name="Chang Y."/>
            <person name="Wang Y."/>
            <person name="Ahrendt S."/>
            <person name="Andreopoulos W."/>
            <person name="Barry K."/>
            <person name="Beard J."/>
            <person name="Benny G.L."/>
            <person name="Blankenship S."/>
            <person name="Bonito G."/>
            <person name="Cuomo C."/>
            <person name="Desiro A."/>
            <person name="Gervers K.A."/>
            <person name="Hundley H."/>
            <person name="Kuo A."/>
            <person name="LaButti K."/>
            <person name="Lang B.F."/>
            <person name="Lipzen A."/>
            <person name="O'Donnell K."/>
            <person name="Pangilinan J."/>
            <person name="Reynolds N."/>
            <person name="Sandor L."/>
            <person name="Smith M.W."/>
            <person name="Tsang A."/>
            <person name="Grigoriev I.V."/>
            <person name="Stajich J.E."/>
            <person name="Spatafora J.W."/>
        </authorList>
    </citation>
    <scope>NUCLEOTIDE SEQUENCE</scope>
    <source>
        <strain evidence="3">RSA 2281</strain>
    </source>
</reference>
<evidence type="ECO:0000313" key="3">
    <source>
        <dbReference type="EMBL" id="KAI9250544.1"/>
    </source>
</evidence>
<dbReference type="GO" id="GO:0005634">
    <property type="term" value="C:nucleus"/>
    <property type="evidence" value="ECO:0007669"/>
    <property type="project" value="InterPro"/>
</dbReference>
<feature type="region of interest" description="Disordered" evidence="1">
    <location>
        <begin position="456"/>
        <end position="476"/>
    </location>
</feature>
<evidence type="ECO:0000259" key="2">
    <source>
        <dbReference type="Pfam" id="PF03178"/>
    </source>
</evidence>
<dbReference type="EMBL" id="JAIXMP010000032">
    <property type="protein sequence ID" value="KAI9250544.1"/>
    <property type="molecule type" value="Genomic_DNA"/>
</dbReference>
<dbReference type="PANTHER" id="PTHR10644">
    <property type="entry name" value="DNA REPAIR/RNA PROCESSING CPSF FAMILY"/>
    <property type="match status" value="1"/>
</dbReference>
<protein>
    <submittedName>
        <fullName evidence="3">CPSF A subunit region-domain-containing protein</fullName>
    </submittedName>
</protein>
<accession>A0AAD5JRP6</accession>
<dbReference type="InterPro" id="IPR050358">
    <property type="entry name" value="RSE1/DDB1/CFT1"/>
</dbReference>
<dbReference type="InterPro" id="IPR015943">
    <property type="entry name" value="WD40/YVTN_repeat-like_dom_sf"/>
</dbReference>
<dbReference type="SUPFAM" id="SSF69322">
    <property type="entry name" value="Tricorn protease domain 2"/>
    <property type="match status" value="1"/>
</dbReference>
<name>A0AAD5JRP6_9FUNG</name>
<evidence type="ECO:0000313" key="4">
    <source>
        <dbReference type="Proteomes" id="UP001209540"/>
    </source>
</evidence>